<accession>A0AAQ4D4Q7</accession>
<dbReference type="EMBL" id="JARKHS020035190">
    <property type="protein sequence ID" value="KAK8757447.1"/>
    <property type="molecule type" value="Genomic_DNA"/>
</dbReference>
<gene>
    <name evidence="2" type="ORF">V5799_004920</name>
</gene>
<feature type="region of interest" description="Disordered" evidence="1">
    <location>
        <begin position="28"/>
        <end position="57"/>
    </location>
</feature>
<dbReference type="Pfam" id="PF16984">
    <property type="entry name" value="Grp7_allergen"/>
    <property type="match status" value="1"/>
</dbReference>
<proteinExistence type="predicted"/>
<evidence type="ECO:0000313" key="2">
    <source>
        <dbReference type="EMBL" id="KAK8757447.1"/>
    </source>
</evidence>
<dbReference type="InterPro" id="IPR020234">
    <property type="entry name" value="Mite_allergen_group-7"/>
</dbReference>
<evidence type="ECO:0000313" key="3">
    <source>
        <dbReference type="Proteomes" id="UP001321473"/>
    </source>
</evidence>
<name>A0AAQ4D4Q7_AMBAM</name>
<organism evidence="2 3">
    <name type="scientific">Amblyomma americanum</name>
    <name type="common">Lone star tick</name>
    <dbReference type="NCBI Taxonomy" id="6943"/>
    <lineage>
        <taxon>Eukaryota</taxon>
        <taxon>Metazoa</taxon>
        <taxon>Ecdysozoa</taxon>
        <taxon>Arthropoda</taxon>
        <taxon>Chelicerata</taxon>
        <taxon>Arachnida</taxon>
        <taxon>Acari</taxon>
        <taxon>Parasitiformes</taxon>
        <taxon>Ixodida</taxon>
        <taxon>Ixodoidea</taxon>
        <taxon>Ixodidae</taxon>
        <taxon>Amblyomminae</taxon>
        <taxon>Amblyomma</taxon>
    </lineage>
</organism>
<dbReference type="AlphaFoldDB" id="A0AAQ4D4Q7"/>
<dbReference type="Gene3D" id="3.15.10.50">
    <property type="match status" value="1"/>
</dbReference>
<comment type="caution">
    <text evidence="2">The sequence shown here is derived from an EMBL/GenBank/DDBJ whole genome shotgun (WGS) entry which is preliminary data.</text>
</comment>
<reference evidence="2 3" key="1">
    <citation type="journal article" date="2023" name="Arcadia Sci">
        <title>De novo assembly of a long-read Amblyomma americanum tick genome.</title>
        <authorList>
            <person name="Chou S."/>
            <person name="Poskanzer K.E."/>
            <person name="Rollins M."/>
            <person name="Thuy-Boun P.S."/>
        </authorList>
    </citation>
    <scope>NUCLEOTIDE SEQUENCE [LARGE SCALE GENOMIC DNA]</scope>
    <source>
        <strain evidence="2">F_SG_1</strain>
        <tissue evidence="2">Salivary glands</tissue>
    </source>
</reference>
<dbReference type="Proteomes" id="UP001321473">
    <property type="component" value="Unassembled WGS sequence"/>
</dbReference>
<sequence>MQGYFSERTSETGFLVAFHSQRCTELAGQRHSPPTRGAHAPDVVIPGRIDGEGRRRRAPACRRRGTDACTRSLWEPRCRSVTRTDPGCRRPGPTTQLNQTGCRQKPYNGYRKCARDVVAAVAPGLYPSLEGVTEATPSPGLYGAVVNYLFDQVLKAITASGAVDPLTVPNTTRHFETKFIVKVDAEAGLYNGRLTGLSTMHRTGDCHVTVGANGVDMRVDLGAGPVRATYRGEVKLMAFSRDVTIVCDVDNMQIIVEAVQRPGGKPELQKFSVHRLQGVRVTVQGLGPLGGVANTLSVVLTTVFEEEIRRAVEQSVRTLFAEKLAELGGTIPAALVALG</sequence>
<dbReference type="InterPro" id="IPR038602">
    <property type="entry name" value="Mite_allergen_7_sf"/>
</dbReference>
<keyword evidence="3" id="KW-1185">Reference proteome</keyword>
<protein>
    <submittedName>
        <fullName evidence="2">Uncharacterized protein</fullName>
    </submittedName>
</protein>
<evidence type="ECO:0000256" key="1">
    <source>
        <dbReference type="SAM" id="MobiDB-lite"/>
    </source>
</evidence>